<feature type="compositionally biased region" description="Basic residues" evidence="1">
    <location>
        <begin position="84"/>
        <end position="93"/>
    </location>
</feature>
<evidence type="ECO:0000256" key="1">
    <source>
        <dbReference type="SAM" id="MobiDB-lite"/>
    </source>
</evidence>
<name>A0A2A9NVK4_9AGAR</name>
<dbReference type="Proteomes" id="UP000242287">
    <property type="component" value="Unassembled WGS sequence"/>
</dbReference>
<evidence type="ECO:0000313" key="2">
    <source>
        <dbReference type="EMBL" id="PFH51816.1"/>
    </source>
</evidence>
<reference evidence="2 3" key="1">
    <citation type="submission" date="2014-02" db="EMBL/GenBank/DDBJ databases">
        <title>Transposable element dynamics among asymbiotic and ectomycorrhizal Amanita fungi.</title>
        <authorList>
            <consortium name="DOE Joint Genome Institute"/>
            <person name="Hess J."/>
            <person name="Skrede I."/>
            <person name="Wolfe B."/>
            <person name="LaButti K."/>
            <person name="Ohm R.A."/>
            <person name="Grigoriev I.V."/>
            <person name="Pringle A."/>
        </authorList>
    </citation>
    <scope>NUCLEOTIDE SEQUENCE [LARGE SCALE GENOMIC DNA]</scope>
    <source>
        <strain evidence="2 3">SKay4041</strain>
    </source>
</reference>
<accession>A0A2A9NVK4</accession>
<dbReference type="AlphaFoldDB" id="A0A2A9NVK4"/>
<keyword evidence="3" id="KW-1185">Reference proteome</keyword>
<gene>
    <name evidence="2" type="ORF">AMATHDRAFT_58315</name>
</gene>
<proteinExistence type="predicted"/>
<dbReference type="OrthoDB" id="2864141at2759"/>
<sequence length="93" mass="10816">MVVVTRPAPRFSLSMIEAEPIHVTSYTTSRRTCLKTVERQLVMAWKTVTQATRKSKRTSYVPRDFVLVTSRRRSILPPPPAEHQKRHRHVYSA</sequence>
<protein>
    <submittedName>
        <fullName evidence="2">Uncharacterized protein</fullName>
    </submittedName>
</protein>
<evidence type="ECO:0000313" key="3">
    <source>
        <dbReference type="Proteomes" id="UP000242287"/>
    </source>
</evidence>
<organism evidence="2 3">
    <name type="scientific">Amanita thiersii Skay4041</name>
    <dbReference type="NCBI Taxonomy" id="703135"/>
    <lineage>
        <taxon>Eukaryota</taxon>
        <taxon>Fungi</taxon>
        <taxon>Dikarya</taxon>
        <taxon>Basidiomycota</taxon>
        <taxon>Agaricomycotina</taxon>
        <taxon>Agaricomycetes</taxon>
        <taxon>Agaricomycetidae</taxon>
        <taxon>Agaricales</taxon>
        <taxon>Pluteineae</taxon>
        <taxon>Amanitaceae</taxon>
        <taxon>Amanita</taxon>
    </lineage>
</organism>
<feature type="region of interest" description="Disordered" evidence="1">
    <location>
        <begin position="73"/>
        <end position="93"/>
    </location>
</feature>
<dbReference type="EMBL" id="KZ301984">
    <property type="protein sequence ID" value="PFH51816.1"/>
    <property type="molecule type" value="Genomic_DNA"/>
</dbReference>